<dbReference type="Pfam" id="PF07886">
    <property type="entry name" value="BA14K"/>
    <property type="match status" value="1"/>
</dbReference>
<dbReference type="Proteomes" id="UP000602745">
    <property type="component" value="Unassembled WGS sequence"/>
</dbReference>
<evidence type="ECO:0000256" key="3">
    <source>
        <dbReference type="ARBA" id="ARBA00022475"/>
    </source>
</evidence>
<dbReference type="EMBL" id="BMCP01000002">
    <property type="protein sequence ID" value="GGE43289.1"/>
    <property type="molecule type" value="Genomic_DNA"/>
</dbReference>
<dbReference type="GO" id="GO:0030246">
    <property type="term" value="F:carbohydrate binding"/>
    <property type="evidence" value="ECO:0007669"/>
    <property type="project" value="UniProtKB-KW"/>
</dbReference>
<name>A0A8J2YHK6_9RHOB</name>
<comment type="caution">
    <text evidence="6">The sequence shown here is derived from an EMBL/GenBank/DDBJ whole genome shotgun (WGS) entry which is preliminary data.</text>
</comment>
<protein>
    <recommendedName>
        <fullName evidence="2">Lectin-like protein BA14k</fullName>
    </recommendedName>
</protein>
<proteinExistence type="inferred from homology"/>
<reference evidence="6" key="1">
    <citation type="journal article" date="2014" name="Int. J. Syst. Evol. Microbiol.">
        <title>Complete genome sequence of Corynebacterium casei LMG S-19264T (=DSM 44701T), isolated from a smear-ripened cheese.</title>
        <authorList>
            <consortium name="US DOE Joint Genome Institute (JGI-PGF)"/>
            <person name="Walter F."/>
            <person name="Albersmeier A."/>
            <person name="Kalinowski J."/>
            <person name="Ruckert C."/>
        </authorList>
    </citation>
    <scope>NUCLEOTIDE SEQUENCE</scope>
    <source>
        <strain evidence="6">CCM 7684</strain>
    </source>
</reference>
<keyword evidence="3" id="KW-0472">Membrane</keyword>
<gene>
    <name evidence="6" type="ORF">GCM10007276_20700</name>
</gene>
<reference evidence="6" key="2">
    <citation type="submission" date="2020-09" db="EMBL/GenBank/DDBJ databases">
        <authorList>
            <person name="Sun Q."/>
            <person name="Sedlacek I."/>
        </authorList>
    </citation>
    <scope>NUCLEOTIDE SEQUENCE</scope>
    <source>
        <strain evidence="6">CCM 7684</strain>
    </source>
</reference>
<organism evidence="6 7">
    <name type="scientific">Agaricicola taiwanensis</name>
    <dbReference type="NCBI Taxonomy" id="591372"/>
    <lineage>
        <taxon>Bacteria</taxon>
        <taxon>Pseudomonadati</taxon>
        <taxon>Pseudomonadota</taxon>
        <taxon>Alphaproteobacteria</taxon>
        <taxon>Rhodobacterales</taxon>
        <taxon>Paracoccaceae</taxon>
        <taxon>Agaricicola</taxon>
    </lineage>
</organism>
<keyword evidence="4" id="KW-0430">Lectin</keyword>
<evidence type="ECO:0000256" key="1">
    <source>
        <dbReference type="ARBA" id="ARBA00010270"/>
    </source>
</evidence>
<evidence type="ECO:0000256" key="5">
    <source>
        <dbReference type="ARBA" id="ARBA00025321"/>
    </source>
</evidence>
<dbReference type="InterPro" id="IPR012413">
    <property type="entry name" value="BA14K"/>
</dbReference>
<evidence type="ECO:0000256" key="2">
    <source>
        <dbReference type="ARBA" id="ARBA00020552"/>
    </source>
</evidence>
<accession>A0A8J2YHK6</accession>
<dbReference type="AlphaFoldDB" id="A0A8J2YHK6"/>
<evidence type="ECO:0000313" key="6">
    <source>
        <dbReference type="EMBL" id="GGE43289.1"/>
    </source>
</evidence>
<keyword evidence="3" id="KW-1003">Cell membrane</keyword>
<comment type="similarity">
    <text evidence="1">Belongs to the BA14k family.</text>
</comment>
<evidence type="ECO:0000313" key="7">
    <source>
        <dbReference type="Proteomes" id="UP000602745"/>
    </source>
</evidence>
<comment type="function">
    <text evidence="5">Has immunoglobulin-binding and hemagglutination properties, and can bind to mannose. Essential for virulence. May be involved in LPS biosynthesis or polysaccharide transport.</text>
</comment>
<sequence length="131" mass="14427">MVAAAIAVSGFGMPSAVQASPLKSLAGVNQSAVEDVQYRHGRRYHGHRYHGSRRYYRDRRYYRRDNGGAAVAAGVVGLAAGVLAGQALAQPRYAPAPAYSDRHAYCYSKYRSYDARTGTYLGYDGLRHYCQ</sequence>
<evidence type="ECO:0000256" key="4">
    <source>
        <dbReference type="ARBA" id="ARBA00022734"/>
    </source>
</evidence>
<keyword evidence="7" id="KW-1185">Reference proteome</keyword>